<proteinExistence type="predicted"/>
<dbReference type="RefSeq" id="WP_218135650.1">
    <property type="nucleotide sequence ID" value="NZ_FNDJ01000003.1"/>
</dbReference>
<dbReference type="AlphaFoldDB" id="A0A1G8FNH8"/>
<gene>
    <name evidence="1" type="ORF">SAMN05421869_103373</name>
</gene>
<evidence type="ECO:0000313" key="2">
    <source>
        <dbReference type="Proteomes" id="UP000199202"/>
    </source>
</evidence>
<keyword evidence="2" id="KW-1185">Reference proteome</keyword>
<dbReference type="Proteomes" id="UP000199202">
    <property type="component" value="Unassembled WGS sequence"/>
</dbReference>
<name>A0A1G8FNH8_9ACTN</name>
<reference evidence="1 2" key="1">
    <citation type="submission" date="2016-10" db="EMBL/GenBank/DDBJ databases">
        <authorList>
            <person name="de Groot N.N."/>
        </authorList>
    </citation>
    <scope>NUCLEOTIDE SEQUENCE [LARGE SCALE GENOMIC DNA]</scope>
    <source>
        <strain evidence="1 2">CGMCC 4.6533</strain>
    </source>
</reference>
<accession>A0A1G8FNH8</accession>
<sequence length="230" mass="25127">MADRRDGPEFAGVFDIHVTVAMDATITATDTTAAADDGVGRLARWATGNAVKLTHIVLARGAVRSQPMLTLAGRGTLTRQRAVAATCVDRLRDEGFDVVRVKIEAAPWNEDVPRSAAAAVALTGCYFEHHVKVVVRDDVTPPAGIAQLAEIAQRHSAHVSRNARRECDDGSAERFVTQRCRDIGLSEAGRRFDALVTELRSCGFAVLETEREFVVYDSNPQIDKGWIEER</sequence>
<dbReference type="STRING" id="633440.SAMN05421869_103373"/>
<organism evidence="1 2">
    <name type="scientific">Nonomuraea jiangxiensis</name>
    <dbReference type="NCBI Taxonomy" id="633440"/>
    <lineage>
        <taxon>Bacteria</taxon>
        <taxon>Bacillati</taxon>
        <taxon>Actinomycetota</taxon>
        <taxon>Actinomycetes</taxon>
        <taxon>Streptosporangiales</taxon>
        <taxon>Streptosporangiaceae</taxon>
        <taxon>Nonomuraea</taxon>
    </lineage>
</organism>
<protein>
    <submittedName>
        <fullName evidence="1">Uncharacterized protein</fullName>
    </submittedName>
</protein>
<dbReference type="EMBL" id="FNDJ01000003">
    <property type="protein sequence ID" value="SDH83641.1"/>
    <property type="molecule type" value="Genomic_DNA"/>
</dbReference>
<evidence type="ECO:0000313" key="1">
    <source>
        <dbReference type="EMBL" id="SDH83641.1"/>
    </source>
</evidence>